<proteinExistence type="predicted"/>
<name>B2IE67_BEII9</name>
<dbReference type="STRING" id="395963.Bind_0438"/>
<gene>
    <name evidence="1" type="ordered locus">Bind_0438</name>
</gene>
<sequence>MALSAIPVLSPERLEELRVKIVPYLYTTGAPPDHAVQAAKIEQDLGLTRDEIRAIHHHILLLGYVAERARSGFIGLSGKGQRIARQLIDPTIEEPEDDLDD</sequence>
<dbReference type="EMBL" id="CP001016">
    <property type="protein sequence ID" value="ACB94091.1"/>
    <property type="molecule type" value="Genomic_DNA"/>
</dbReference>
<dbReference type="Proteomes" id="UP000001695">
    <property type="component" value="Chromosome"/>
</dbReference>
<accession>B2IE67</accession>
<reference evidence="2" key="1">
    <citation type="submission" date="2008-03" db="EMBL/GenBank/DDBJ databases">
        <title>Complete sequence of chromosome of Beijerinckia indica subsp. indica ATCC 9039.</title>
        <authorList>
            <consortium name="US DOE Joint Genome Institute"/>
            <person name="Copeland A."/>
            <person name="Lucas S."/>
            <person name="Lapidus A."/>
            <person name="Glavina del Rio T."/>
            <person name="Dalin E."/>
            <person name="Tice H."/>
            <person name="Bruce D."/>
            <person name="Goodwin L."/>
            <person name="Pitluck S."/>
            <person name="LaButti K."/>
            <person name="Schmutz J."/>
            <person name="Larimer F."/>
            <person name="Land M."/>
            <person name="Hauser L."/>
            <person name="Kyrpides N."/>
            <person name="Mikhailova N."/>
            <person name="Dunfield P.F."/>
            <person name="Dedysh S.N."/>
            <person name="Liesack W."/>
            <person name="Saw J.H."/>
            <person name="Alam M."/>
            <person name="Chen Y."/>
            <person name="Murrell J.C."/>
            <person name="Richardson P."/>
        </authorList>
    </citation>
    <scope>NUCLEOTIDE SEQUENCE [LARGE SCALE GENOMIC DNA]</scope>
    <source>
        <strain evidence="2">ATCC 9039 / DSM 1715 / NCIMB 8712</strain>
    </source>
</reference>
<dbReference type="AlphaFoldDB" id="B2IE67"/>
<evidence type="ECO:0000313" key="2">
    <source>
        <dbReference type="Proteomes" id="UP000001695"/>
    </source>
</evidence>
<dbReference type="HOGENOM" id="CLU_2285946_0_0_5"/>
<dbReference type="RefSeq" id="WP_012383449.1">
    <property type="nucleotide sequence ID" value="NC_010581.1"/>
</dbReference>
<dbReference type="OrthoDB" id="8451675at2"/>
<reference evidence="1 2" key="2">
    <citation type="journal article" date="2010" name="J. Bacteriol.">
        <title>Complete genome sequence of Beijerinckia indica subsp. indica.</title>
        <authorList>
            <person name="Tamas I."/>
            <person name="Dedysh S.N."/>
            <person name="Liesack W."/>
            <person name="Stott M.B."/>
            <person name="Alam M."/>
            <person name="Murrell J.C."/>
            <person name="Dunfield P.F."/>
        </authorList>
    </citation>
    <scope>NUCLEOTIDE SEQUENCE [LARGE SCALE GENOMIC DNA]</scope>
    <source>
        <strain evidence="2">ATCC 9039 / DSM 1715 / NCIMB 8712</strain>
    </source>
</reference>
<keyword evidence="2" id="KW-1185">Reference proteome</keyword>
<evidence type="ECO:0000313" key="1">
    <source>
        <dbReference type="EMBL" id="ACB94091.1"/>
    </source>
</evidence>
<dbReference type="eggNOG" id="ENOG5032YRH">
    <property type="taxonomic scope" value="Bacteria"/>
</dbReference>
<organism evidence="1 2">
    <name type="scientific">Beijerinckia indica subsp. indica (strain ATCC 9039 / DSM 1715 / NCIMB 8712)</name>
    <dbReference type="NCBI Taxonomy" id="395963"/>
    <lineage>
        <taxon>Bacteria</taxon>
        <taxon>Pseudomonadati</taxon>
        <taxon>Pseudomonadota</taxon>
        <taxon>Alphaproteobacteria</taxon>
        <taxon>Hyphomicrobiales</taxon>
        <taxon>Beijerinckiaceae</taxon>
        <taxon>Beijerinckia</taxon>
    </lineage>
</organism>
<protein>
    <submittedName>
        <fullName evidence="1">Uncharacterized protein</fullName>
    </submittedName>
</protein>
<dbReference type="KEGG" id="bid:Bind_0438"/>